<dbReference type="AlphaFoldDB" id="A0A8E2ICU2"/>
<dbReference type="EMBL" id="MTLA01000090">
    <property type="protein sequence ID" value="OOP68660.1"/>
    <property type="molecule type" value="Genomic_DNA"/>
</dbReference>
<organism evidence="2 3">
    <name type="scientific">Heyndrickxia oleronia</name>
    <dbReference type="NCBI Taxonomy" id="38875"/>
    <lineage>
        <taxon>Bacteria</taxon>
        <taxon>Bacillati</taxon>
        <taxon>Bacillota</taxon>
        <taxon>Bacilli</taxon>
        <taxon>Bacillales</taxon>
        <taxon>Bacillaceae</taxon>
        <taxon>Heyndrickxia</taxon>
    </lineage>
</organism>
<proteinExistence type="predicted"/>
<evidence type="ECO:0000313" key="3">
    <source>
        <dbReference type="Proteomes" id="UP000189761"/>
    </source>
</evidence>
<dbReference type="RefSeq" id="WP_071977404.1">
    <property type="nucleotide sequence ID" value="NZ_CP065424.1"/>
</dbReference>
<comment type="caution">
    <text evidence="2">The sequence shown here is derived from an EMBL/GenBank/DDBJ whole genome shotgun (WGS) entry which is preliminary data.</text>
</comment>
<keyword evidence="3" id="KW-1185">Reference proteome</keyword>
<reference evidence="2 3" key="1">
    <citation type="submission" date="2017-01" db="EMBL/GenBank/DDBJ databases">
        <title>Draft genome sequence of Bacillus oleronius.</title>
        <authorList>
            <person name="Allam M."/>
        </authorList>
    </citation>
    <scope>NUCLEOTIDE SEQUENCE [LARGE SCALE GENOMIC DNA]</scope>
    <source>
        <strain evidence="2 3">DSM 9356</strain>
    </source>
</reference>
<name>A0A8E2ICU2_9BACI</name>
<dbReference type="Proteomes" id="UP000189761">
    <property type="component" value="Unassembled WGS sequence"/>
</dbReference>
<dbReference type="InterPro" id="IPR018728">
    <property type="entry name" value="DUF2268"/>
</dbReference>
<evidence type="ECO:0000259" key="1">
    <source>
        <dbReference type="Pfam" id="PF10026"/>
    </source>
</evidence>
<sequence length="257" mass="30412">MQKFISIVRLNPDGNRKEIFLDVFKFDEEELEMMLFFGMFNLNNNICLLEKQLNKMRMLGFENFIKEELVLLQKQYPSNRIIQFELFILDEEDDFVKSKLGGVSAFTNWDGKMCFTVFPEENVRKMLKSVITHEYHHHWRISALEINEANQTLLDRMILEGLAEHFIRLKLGEKYLGPFKDALSEIQAKNLWESHYIQHINDKGTSTDVFMFGNEEEGIPFWGGYALGYYLVKWYLDNNKDISIEELTVSPSYLFIE</sequence>
<feature type="domain" description="DUF2268" evidence="1">
    <location>
        <begin position="77"/>
        <end position="252"/>
    </location>
</feature>
<dbReference type="Pfam" id="PF10026">
    <property type="entry name" value="DUF2268"/>
    <property type="match status" value="1"/>
</dbReference>
<evidence type="ECO:0000313" key="2">
    <source>
        <dbReference type="EMBL" id="OOP68660.1"/>
    </source>
</evidence>
<accession>A0A8E2ICU2</accession>
<protein>
    <recommendedName>
        <fullName evidence="1">DUF2268 domain-containing protein</fullName>
    </recommendedName>
</protein>
<gene>
    <name evidence="2" type="ORF">BWZ43_09295</name>
</gene>